<protein>
    <submittedName>
        <fullName evidence="2">Uncharacterized protein</fullName>
    </submittedName>
</protein>
<organism evidence="2 3">
    <name type="scientific">Cadophora malorum</name>
    <dbReference type="NCBI Taxonomy" id="108018"/>
    <lineage>
        <taxon>Eukaryota</taxon>
        <taxon>Fungi</taxon>
        <taxon>Dikarya</taxon>
        <taxon>Ascomycota</taxon>
        <taxon>Pezizomycotina</taxon>
        <taxon>Leotiomycetes</taxon>
        <taxon>Helotiales</taxon>
        <taxon>Ploettnerulaceae</taxon>
        <taxon>Cadophora</taxon>
    </lineage>
</organism>
<feature type="region of interest" description="Disordered" evidence="1">
    <location>
        <begin position="207"/>
        <end position="231"/>
    </location>
</feature>
<dbReference type="OrthoDB" id="661148at2759"/>
<dbReference type="Proteomes" id="UP000664132">
    <property type="component" value="Unassembled WGS sequence"/>
</dbReference>
<sequence>MDPFSIVVGAVALTEVANKLASTLTDRYQAFRSAPKQMIEIAGQVTLCAGLVDVFAKSVDGAGQIFPKKFEQDAAALVLQCKNILEEIHDMIPPGSKMPDYQQRLKFAFRDEKKIVKQQDRLKQVQHMFMFMTTCWMYQLPSHQAGQAAQTVPTPRLPPSLPSSTTSSGAFQTPTSQAPMQFSLKGFGGMHGNQDYEAVLTLNPIRQPEGISRPLKAERERTSHRREKGSIPNTRKESLENMRRSPYFSLDLLKRPVEPPRHSRTADDPALGMQEEKIRILIEGEERRRAEIVRMEERTRMEYREDLKYSRESEVKDRLEVEEREERRDFEPISKKQAERDVGDLISEARSILISKNYLLCLFC</sequence>
<proteinExistence type="predicted"/>
<keyword evidence="3" id="KW-1185">Reference proteome</keyword>
<evidence type="ECO:0000256" key="1">
    <source>
        <dbReference type="SAM" id="MobiDB-lite"/>
    </source>
</evidence>
<evidence type="ECO:0000313" key="2">
    <source>
        <dbReference type="EMBL" id="KAG4411328.1"/>
    </source>
</evidence>
<dbReference type="AlphaFoldDB" id="A0A8H7W3V8"/>
<name>A0A8H7W3V8_9HELO</name>
<feature type="region of interest" description="Disordered" evidence="1">
    <location>
        <begin position="147"/>
        <end position="176"/>
    </location>
</feature>
<dbReference type="EMBL" id="JAFJYH010000491">
    <property type="protein sequence ID" value="KAG4411328.1"/>
    <property type="molecule type" value="Genomic_DNA"/>
</dbReference>
<gene>
    <name evidence="2" type="ORF">IFR04_015537</name>
</gene>
<reference evidence="2" key="1">
    <citation type="submission" date="2021-02" db="EMBL/GenBank/DDBJ databases">
        <title>Genome sequence Cadophora malorum strain M34.</title>
        <authorList>
            <person name="Stefanovic E."/>
            <person name="Vu D."/>
            <person name="Scully C."/>
            <person name="Dijksterhuis J."/>
            <person name="Roader J."/>
            <person name="Houbraken J."/>
        </authorList>
    </citation>
    <scope>NUCLEOTIDE SEQUENCE</scope>
    <source>
        <strain evidence="2">M34</strain>
    </source>
</reference>
<comment type="caution">
    <text evidence="2">The sequence shown here is derived from an EMBL/GenBank/DDBJ whole genome shotgun (WGS) entry which is preliminary data.</text>
</comment>
<accession>A0A8H7W3V8</accession>
<evidence type="ECO:0000313" key="3">
    <source>
        <dbReference type="Proteomes" id="UP000664132"/>
    </source>
</evidence>